<evidence type="ECO:0000313" key="2">
    <source>
        <dbReference type="Proteomes" id="UP000017813"/>
    </source>
</evidence>
<name>V9HM34_9NEIS</name>
<sequence>MTEQVFFKNQDLKIFHKGNYQEINRDFISEANHAIKPLNVIQKKYKKLDNDTFFNELRDGMIGAYLGYDLVNIEKHGLDAKNSENNQFLEVKQASFSAKSWVATFNDTTYEKAEAFEDEKLFLAVGVWAGLSELLFIVYGQNPLIGQYLKSRVDIFKSGGSVRSTQSITIKDLVVCYGFKILFPTQERKEIKNIFRLKYKGEDWWSGAFVDE</sequence>
<gene>
    <name evidence="1" type="ORF">HMPREF9021_01113</name>
</gene>
<reference evidence="1 2" key="1">
    <citation type="submission" date="2010-03" db="EMBL/GenBank/DDBJ databases">
        <authorList>
            <consortium name="The Broad Institute Genome Sequencing Platform"/>
            <person name="Ward D."/>
            <person name="Earl A."/>
            <person name="Feldgarden M."/>
            <person name="Gevers D."/>
            <person name="Young S."/>
            <person name="Zeng Q."/>
            <person name="Koehrsen M."/>
            <person name="Alvarado L."/>
            <person name="Berlin A.M."/>
            <person name="Borenstein D."/>
            <person name="Chapman S.B."/>
            <person name="Chen Z."/>
            <person name="Engels R."/>
            <person name="Freedman E."/>
            <person name="Gellesch M."/>
            <person name="Goldberg J."/>
            <person name="Griggs A."/>
            <person name="Gujja S."/>
            <person name="Heilman E.R."/>
            <person name="Heiman D.I."/>
            <person name="Hepburn T.A."/>
            <person name="Howarth C."/>
            <person name="Jen D."/>
            <person name="Larson L."/>
            <person name="Mehta T."/>
            <person name="Park D."/>
            <person name="Pearson M."/>
            <person name="Richards J."/>
            <person name="Roberts A."/>
            <person name="Saif S."/>
            <person name="Shea T.D."/>
            <person name="Shenoy N."/>
            <person name="Sisk P."/>
            <person name="Stolte C."/>
            <person name="Sykes S.N."/>
            <person name="Walk T."/>
            <person name="White J."/>
            <person name="Yandava C."/>
            <person name="Izard J."/>
            <person name="Baranova O.V."/>
            <person name="Blanton J.M."/>
            <person name="Tanner A.C."/>
            <person name="Dewhirst F."/>
            <person name="Haas B."/>
            <person name="Nusbaum C."/>
            <person name="Birren B."/>
        </authorList>
    </citation>
    <scope>NUCLEOTIDE SEQUENCE [LARGE SCALE GENOMIC DNA]</scope>
    <source>
        <strain evidence="1 2">ATCC 29453</strain>
    </source>
</reference>
<dbReference type="OrthoDB" id="5326931at2"/>
<dbReference type="KEGG" id="smur:BWP33_04190"/>
<keyword evidence="2" id="KW-1185">Reference proteome</keyword>
<protein>
    <submittedName>
        <fullName evidence="1">Uncharacterized protein</fullName>
    </submittedName>
</protein>
<dbReference type="RefSeq" id="WP_002641813.1">
    <property type="nucleotide sequence ID" value="NZ_CP019448.1"/>
</dbReference>
<comment type="caution">
    <text evidence="1">The sequence shown here is derived from an EMBL/GenBank/DDBJ whole genome shotgun (WGS) entry which is preliminary data.</text>
</comment>
<dbReference type="STRING" id="641147.HMPREF9021_01113"/>
<dbReference type="EMBL" id="ADCY02000024">
    <property type="protein sequence ID" value="EFG30885.1"/>
    <property type="molecule type" value="Genomic_DNA"/>
</dbReference>
<dbReference type="AlphaFoldDB" id="V9HM34"/>
<dbReference type="eggNOG" id="ENOG50337T4">
    <property type="taxonomic scope" value="Bacteria"/>
</dbReference>
<proteinExistence type="predicted"/>
<reference evidence="1 2" key="2">
    <citation type="submission" date="2011-10" db="EMBL/GenBank/DDBJ databases">
        <title>The Genome Sequence of Simonsiella muelleri ATCC 29453.</title>
        <authorList>
            <consortium name="The Broad Institute Genome Sequencing Platform"/>
            <consortium name="The Broad Institute Genome Sequencing Center for Infectious Disease"/>
            <person name="Earl A."/>
            <person name="Ward D."/>
            <person name="Feldgarden M."/>
            <person name="Gevers D."/>
            <person name="Izard J."/>
            <person name="Baranova O.V."/>
            <person name="Blanton J.M."/>
            <person name="Tanner A.C."/>
            <person name="Dewhirst F."/>
            <person name="Young S.K."/>
            <person name="Zeng Q."/>
            <person name="Gargeya S."/>
            <person name="Fitzgerald M."/>
            <person name="Haas B."/>
            <person name="Abouelleil A."/>
            <person name="Alvarado L."/>
            <person name="Arachchi H.M."/>
            <person name="Berlin A."/>
            <person name="Brown A."/>
            <person name="Chapman S.B."/>
            <person name="Chen Z."/>
            <person name="Dunbar C."/>
            <person name="Freedman E."/>
            <person name="Gearin G."/>
            <person name="Goldberg J."/>
            <person name="Griggs A."/>
            <person name="Gujja S."/>
            <person name="Heiman D."/>
            <person name="Howarth C."/>
            <person name="Larson L."/>
            <person name="Lui A."/>
            <person name="MacDonald P.J.P."/>
            <person name="Montmayeur A."/>
            <person name="Murphy C."/>
            <person name="Neiman D."/>
            <person name="Pearson M."/>
            <person name="Priest M."/>
            <person name="Roberts A."/>
            <person name="Saif S."/>
            <person name="Shea T."/>
            <person name="Shenoy N."/>
            <person name="Sisk P."/>
            <person name="Stolte C."/>
            <person name="Sykes S."/>
            <person name="Wortman J."/>
            <person name="Nusbaum C."/>
            <person name="Birren B."/>
        </authorList>
    </citation>
    <scope>NUCLEOTIDE SEQUENCE [LARGE SCALE GENOMIC DNA]</scope>
    <source>
        <strain evidence="1 2">ATCC 29453</strain>
    </source>
</reference>
<dbReference type="HOGENOM" id="CLU_116206_0_0_4"/>
<dbReference type="Proteomes" id="UP000017813">
    <property type="component" value="Unassembled WGS sequence"/>
</dbReference>
<organism evidence="1 2">
    <name type="scientific">Simonsiella muelleri ATCC 29453</name>
    <dbReference type="NCBI Taxonomy" id="641147"/>
    <lineage>
        <taxon>Bacteria</taxon>
        <taxon>Pseudomonadati</taxon>
        <taxon>Pseudomonadota</taxon>
        <taxon>Betaproteobacteria</taxon>
        <taxon>Neisseriales</taxon>
        <taxon>Neisseriaceae</taxon>
        <taxon>Simonsiella</taxon>
    </lineage>
</organism>
<evidence type="ECO:0000313" key="1">
    <source>
        <dbReference type="EMBL" id="EFG30885.1"/>
    </source>
</evidence>
<accession>V9HM34</accession>